<evidence type="ECO:0000313" key="2">
    <source>
        <dbReference type="EMBL" id="SMA47205.1"/>
    </source>
</evidence>
<dbReference type="RefSeq" id="WP_133060487.1">
    <property type="nucleotide sequence ID" value="NZ_CBCSCN010000003.1"/>
</dbReference>
<dbReference type="Proteomes" id="UP000196573">
    <property type="component" value="Unassembled WGS sequence"/>
</dbReference>
<gene>
    <name evidence="2" type="ORF">EHSB41UT_02340</name>
</gene>
<dbReference type="EMBL" id="FWPT01000005">
    <property type="protein sequence ID" value="SMA47205.1"/>
    <property type="molecule type" value="Genomic_DNA"/>
</dbReference>
<protein>
    <submittedName>
        <fullName evidence="2">Uncharacterized protein</fullName>
    </submittedName>
</protein>
<keyword evidence="3" id="KW-1185">Reference proteome</keyword>
<reference evidence="2 3" key="1">
    <citation type="submission" date="2017-03" db="EMBL/GenBank/DDBJ databases">
        <authorList>
            <person name="Afonso C.L."/>
            <person name="Miller P.J."/>
            <person name="Scott M.A."/>
            <person name="Spackman E."/>
            <person name="Goraichik I."/>
            <person name="Dimitrov K.M."/>
            <person name="Suarez D.L."/>
            <person name="Swayne D.E."/>
        </authorList>
    </citation>
    <scope>NUCLEOTIDE SEQUENCE [LARGE SCALE GENOMIC DNA]</scope>
    <source>
        <strain evidence="2">SB41UT1</strain>
    </source>
</reference>
<proteinExistence type="predicted"/>
<sequence>MAESDQPAQWNPQAYGQHLLDEIQRVSRDVEQVDAINEQTSGTRAAIYTGLGILASGLCGNLLQTITNPALQPLTDYQSTSGLSNRYLRASLHSLAHNWLPAILGGAWMGVMTEGGNTPALPMEEIRTPLLAGLGASAVSTSVYTLLANTLTGSSIHTGGISSWSSLFQQSPTTVSLFNSTMALTVLTVWFFWERMDKQYNYERLQLRLEGLRRQLSAMPQDDETVPEDLLEENES</sequence>
<dbReference type="AlphaFoldDB" id="A0A1X7AKM1"/>
<evidence type="ECO:0000313" key="3">
    <source>
        <dbReference type="Proteomes" id="UP000196573"/>
    </source>
</evidence>
<feature type="transmembrane region" description="Helical" evidence="1">
    <location>
        <begin position="175"/>
        <end position="193"/>
    </location>
</feature>
<organism evidence="2 3">
    <name type="scientific">Parendozoicomonas haliclonae</name>
    <dbReference type="NCBI Taxonomy" id="1960125"/>
    <lineage>
        <taxon>Bacteria</taxon>
        <taxon>Pseudomonadati</taxon>
        <taxon>Pseudomonadota</taxon>
        <taxon>Gammaproteobacteria</taxon>
        <taxon>Oceanospirillales</taxon>
        <taxon>Endozoicomonadaceae</taxon>
        <taxon>Parendozoicomonas</taxon>
    </lineage>
</organism>
<name>A0A1X7AKM1_9GAMM</name>
<keyword evidence="1" id="KW-1133">Transmembrane helix</keyword>
<keyword evidence="1" id="KW-0812">Transmembrane</keyword>
<evidence type="ECO:0000256" key="1">
    <source>
        <dbReference type="SAM" id="Phobius"/>
    </source>
</evidence>
<keyword evidence="1" id="KW-0472">Membrane</keyword>
<accession>A0A1X7AKM1</accession>